<dbReference type="InterPro" id="IPR050389">
    <property type="entry name" value="LysR-type_TF"/>
</dbReference>
<dbReference type="InterPro" id="IPR037402">
    <property type="entry name" value="YidZ_PBP2"/>
</dbReference>
<evidence type="ECO:0000313" key="10">
    <source>
        <dbReference type="EMBL" id="SEO53050.1"/>
    </source>
</evidence>
<dbReference type="EMBL" id="FODT01000003">
    <property type="protein sequence ID" value="SEO53050.1"/>
    <property type="molecule type" value="Genomic_DNA"/>
</dbReference>
<feature type="domain" description="HTH lysR-type" evidence="9">
    <location>
        <begin position="9"/>
        <end position="66"/>
    </location>
</feature>
<dbReference type="InterPro" id="IPR000847">
    <property type="entry name" value="LysR_HTH_N"/>
</dbReference>
<dbReference type="RefSeq" id="WP_011503803.1">
    <property type="nucleotide sequence ID" value="NZ_FODT01000003.1"/>
</dbReference>
<dbReference type="AlphaFoldDB" id="A0A1H8QFM7"/>
<dbReference type="PANTHER" id="PTHR30118:SF6">
    <property type="entry name" value="HTH-TYPE TRANSCRIPTIONAL REGULATOR LEUO"/>
    <property type="match status" value="1"/>
</dbReference>
<name>A0A1H8QFM7_9BRAD</name>
<proteinExistence type="inferred from homology"/>
<dbReference type="Pfam" id="PF00126">
    <property type="entry name" value="HTH_1"/>
    <property type="match status" value="1"/>
</dbReference>
<evidence type="ECO:0000256" key="6">
    <source>
        <dbReference type="ARBA" id="ARBA00023125"/>
    </source>
</evidence>
<gene>
    <name evidence="10" type="ORF">SAMN05444123_103201</name>
</gene>
<dbReference type="Pfam" id="PF03466">
    <property type="entry name" value="LysR_substrate"/>
    <property type="match status" value="1"/>
</dbReference>
<comment type="similarity">
    <text evidence="2">Belongs to the LysR transcriptional regulatory family.</text>
</comment>
<dbReference type="InterPro" id="IPR036388">
    <property type="entry name" value="WH-like_DNA-bd_sf"/>
</dbReference>
<reference evidence="11" key="1">
    <citation type="submission" date="2016-10" db="EMBL/GenBank/DDBJ databases">
        <authorList>
            <person name="Varghese N."/>
            <person name="Submissions S."/>
        </authorList>
    </citation>
    <scope>NUCLEOTIDE SEQUENCE [LARGE SCALE GENOMIC DNA]</scope>
    <source>
        <strain evidence="11">DSM 123</strain>
    </source>
</reference>
<dbReference type="CDD" id="cd08417">
    <property type="entry name" value="PBP2_Nitroaromatics_like"/>
    <property type="match status" value="1"/>
</dbReference>
<evidence type="ECO:0000313" key="11">
    <source>
        <dbReference type="Proteomes" id="UP000199615"/>
    </source>
</evidence>
<dbReference type="OrthoDB" id="8339333at2"/>
<accession>A0A1H8QFM7</accession>
<keyword evidence="7" id="KW-0010">Activator</keyword>
<keyword evidence="11" id="KW-1185">Reference proteome</keyword>
<comment type="function">
    <text evidence="1">NodD regulates the expression of the nodABCFE genes which encode other nodulation proteins. NodD is also a negative regulator of its own expression. Binds flavonoids as inducers.</text>
</comment>
<evidence type="ECO:0000259" key="9">
    <source>
        <dbReference type="PROSITE" id="PS50931"/>
    </source>
</evidence>
<dbReference type="PANTHER" id="PTHR30118">
    <property type="entry name" value="HTH-TYPE TRANSCRIPTIONAL REGULATOR LEUO-RELATED"/>
    <property type="match status" value="1"/>
</dbReference>
<dbReference type="Gene3D" id="1.10.10.10">
    <property type="entry name" value="Winged helix-like DNA-binding domain superfamily/Winged helix DNA-binding domain"/>
    <property type="match status" value="1"/>
</dbReference>
<evidence type="ECO:0000256" key="1">
    <source>
        <dbReference type="ARBA" id="ARBA00003502"/>
    </source>
</evidence>
<dbReference type="InterPro" id="IPR005119">
    <property type="entry name" value="LysR_subst-bd"/>
</dbReference>
<keyword evidence="3" id="KW-0536">Nodulation</keyword>
<dbReference type="SUPFAM" id="SSF46785">
    <property type="entry name" value="Winged helix' DNA-binding domain"/>
    <property type="match status" value="1"/>
</dbReference>
<sequence length="317" mass="35287">MATINLRNVDLNLLIVFDAVYSTGNISHAARQLALSQPAVSNALTRLREHFDDPLFVRAGRGVKPTLRSQQMIDPVREALRLIRQQFDGDRSLDLASYKRTFRIVIVDPLEAMLMPTLMREITAHAPQVAIESRPPWNANVTDDIIAGTLDLACYTFPVSAPGLVFKTICPCDHIIVARRDHPGISARLDVKTFLSLDQVALIPELRGHTNIDRDITTRGGNRRIAYMVNKVWSMPGIVGSTDLIAVMPRRFAELMAPKFNLQIHESPVPISPQDYHMIWHERNTDDSGHKWLRDTLLKAIHAEAAPTGLAAAAAAC</sequence>
<keyword evidence="6" id="KW-0238">DNA-binding</keyword>
<organism evidence="10 11">
    <name type="scientific">Rhodopseudomonas pseudopalustris</name>
    <dbReference type="NCBI Taxonomy" id="1513892"/>
    <lineage>
        <taxon>Bacteria</taxon>
        <taxon>Pseudomonadati</taxon>
        <taxon>Pseudomonadota</taxon>
        <taxon>Alphaproteobacteria</taxon>
        <taxon>Hyphomicrobiales</taxon>
        <taxon>Nitrobacteraceae</taxon>
        <taxon>Rhodopseudomonas</taxon>
    </lineage>
</organism>
<dbReference type="SUPFAM" id="SSF53850">
    <property type="entry name" value="Periplasmic binding protein-like II"/>
    <property type="match status" value="1"/>
</dbReference>
<dbReference type="PROSITE" id="PS50931">
    <property type="entry name" value="HTH_LYSR"/>
    <property type="match status" value="1"/>
</dbReference>
<protein>
    <submittedName>
        <fullName evidence="10">Transcriptional regulator, LysR family</fullName>
    </submittedName>
</protein>
<dbReference type="GO" id="GO:0003700">
    <property type="term" value="F:DNA-binding transcription factor activity"/>
    <property type="evidence" value="ECO:0007669"/>
    <property type="project" value="InterPro"/>
</dbReference>
<keyword evidence="5" id="KW-0805">Transcription regulation</keyword>
<dbReference type="PRINTS" id="PR00039">
    <property type="entry name" value="HTHLYSR"/>
</dbReference>
<keyword evidence="8" id="KW-0804">Transcription</keyword>
<evidence type="ECO:0000256" key="2">
    <source>
        <dbReference type="ARBA" id="ARBA00009437"/>
    </source>
</evidence>
<evidence type="ECO:0000256" key="3">
    <source>
        <dbReference type="ARBA" id="ARBA00022458"/>
    </source>
</evidence>
<keyword evidence="4" id="KW-0678">Repressor</keyword>
<evidence type="ECO:0000256" key="8">
    <source>
        <dbReference type="ARBA" id="ARBA00023163"/>
    </source>
</evidence>
<dbReference type="GO" id="GO:0003677">
    <property type="term" value="F:DNA binding"/>
    <property type="evidence" value="ECO:0007669"/>
    <property type="project" value="UniProtKB-KW"/>
</dbReference>
<evidence type="ECO:0000256" key="7">
    <source>
        <dbReference type="ARBA" id="ARBA00023159"/>
    </source>
</evidence>
<evidence type="ECO:0000256" key="5">
    <source>
        <dbReference type="ARBA" id="ARBA00023015"/>
    </source>
</evidence>
<dbReference type="Proteomes" id="UP000199615">
    <property type="component" value="Unassembled WGS sequence"/>
</dbReference>
<dbReference type="Gene3D" id="3.40.190.10">
    <property type="entry name" value="Periplasmic binding protein-like II"/>
    <property type="match status" value="2"/>
</dbReference>
<evidence type="ECO:0000256" key="4">
    <source>
        <dbReference type="ARBA" id="ARBA00022491"/>
    </source>
</evidence>
<dbReference type="InterPro" id="IPR036390">
    <property type="entry name" value="WH_DNA-bd_sf"/>
</dbReference>